<evidence type="ECO:0000313" key="3">
    <source>
        <dbReference type="EMBL" id="SFP23946.1"/>
    </source>
</evidence>
<protein>
    <submittedName>
        <fullName evidence="3">ABC-type Fe3+-hydroxamate transport system, substrate-binding protein</fullName>
    </submittedName>
</protein>
<dbReference type="InterPro" id="IPR050902">
    <property type="entry name" value="ABC_Transporter_SBP"/>
</dbReference>
<dbReference type="SUPFAM" id="SSF53807">
    <property type="entry name" value="Helical backbone' metal receptor"/>
    <property type="match status" value="1"/>
</dbReference>
<dbReference type="OrthoDB" id="6495095at2"/>
<name>A0A662ZJE9_9GAMM</name>
<keyword evidence="4" id="KW-1185">Reference proteome</keyword>
<dbReference type="RefSeq" id="WP_143066448.1">
    <property type="nucleotide sequence ID" value="NZ_FOXF01000010.1"/>
</dbReference>
<organism evidence="3 4">
    <name type="scientific">Ruminobacter amylophilus</name>
    <dbReference type="NCBI Taxonomy" id="867"/>
    <lineage>
        <taxon>Bacteria</taxon>
        <taxon>Pseudomonadati</taxon>
        <taxon>Pseudomonadota</taxon>
        <taxon>Gammaproteobacteria</taxon>
        <taxon>Aeromonadales</taxon>
        <taxon>Succinivibrionaceae</taxon>
        <taxon>Ruminobacter</taxon>
    </lineage>
</organism>
<evidence type="ECO:0000259" key="2">
    <source>
        <dbReference type="PROSITE" id="PS50983"/>
    </source>
</evidence>
<dbReference type="PROSITE" id="PS50983">
    <property type="entry name" value="FE_B12_PBP"/>
    <property type="match status" value="1"/>
</dbReference>
<proteinExistence type="predicted"/>
<feature type="domain" description="Fe/B12 periplasmic-binding" evidence="2">
    <location>
        <begin position="49"/>
        <end position="289"/>
    </location>
</feature>
<dbReference type="NCBIfam" id="NF038402">
    <property type="entry name" value="TroA_like"/>
    <property type="match status" value="1"/>
</dbReference>
<dbReference type="AlphaFoldDB" id="A0A662ZJE9"/>
<dbReference type="Proteomes" id="UP000243745">
    <property type="component" value="Unassembled WGS sequence"/>
</dbReference>
<accession>A0A662ZJE9</accession>
<dbReference type="PANTHER" id="PTHR30535">
    <property type="entry name" value="VITAMIN B12-BINDING PROTEIN"/>
    <property type="match status" value="1"/>
</dbReference>
<dbReference type="Pfam" id="PF01497">
    <property type="entry name" value="Peripla_BP_2"/>
    <property type="match status" value="1"/>
</dbReference>
<dbReference type="PANTHER" id="PTHR30535:SF34">
    <property type="entry name" value="MOLYBDATE-BINDING PROTEIN MOLA"/>
    <property type="match status" value="1"/>
</dbReference>
<evidence type="ECO:0000256" key="1">
    <source>
        <dbReference type="ARBA" id="ARBA00022729"/>
    </source>
</evidence>
<sequence>MINLTTKIILLIVPLLVASILVTDALLVDSRATDSHTVSTDTPVTDEVRVVSFSPEISEIIAYLGGIDSLAATDINSTYPDELKKLPKIADYYSVNQEALSALNFDHILLSRDFNALIISKLTKYQNKLHIYSITDGSNLLKVIEDLGKILHREKQASDIINDIQMKIQNLREEHANKPVIKTAIVIWDKPLLTAGGETFLNQAVKLCGGSNIFEKLTIKFPSVSAEKLIAGKPDVVISLIDDNQNLPSSLKNRTVVLTREQQDSLMKISPRSYETGIPAVCQAIDSARNLVHDKTQTAD</sequence>
<keyword evidence="1" id="KW-0732">Signal</keyword>
<dbReference type="InterPro" id="IPR002491">
    <property type="entry name" value="ABC_transptr_periplasmic_BD"/>
</dbReference>
<dbReference type="Gene3D" id="3.40.50.1980">
    <property type="entry name" value="Nitrogenase molybdenum iron protein domain"/>
    <property type="match status" value="2"/>
</dbReference>
<dbReference type="EMBL" id="FOXF01000010">
    <property type="protein sequence ID" value="SFP23946.1"/>
    <property type="molecule type" value="Genomic_DNA"/>
</dbReference>
<dbReference type="InterPro" id="IPR054828">
    <property type="entry name" value="Vit_B12_bind_prot"/>
</dbReference>
<gene>
    <name evidence="3" type="ORF">SAMN02910344_00833</name>
</gene>
<evidence type="ECO:0000313" key="4">
    <source>
        <dbReference type="Proteomes" id="UP000243745"/>
    </source>
</evidence>
<reference evidence="3 4" key="1">
    <citation type="submission" date="2016-10" db="EMBL/GenBank/DDBJ databases">
        <authorList>
            <person name="Varghese N."/>
            <person name="Submissions S."/>
        </authorList>
    </citation>
    <scope>NUCLEOTIDE SEQUENCE [LARGE SCALE GENOMIC DNA]</scope>
    <source>
        <strain evidence="3 4">DSM 1361</strain>
    </source>
</reference>